<dbReference type="EMBL" id="KE145354">
    <property type="protein sequence ID" value="EPE35341.1"/>
    <property type="molecule type" value="Genomic_DNA"/>
</dbReference>
<dbReference type="OrthoDB" id="5840532at2759"/>
<dbReference type="GeneID" id="19470082"/>
<organism evidence="2 3">
    <name type="scientific">Glarea lozoyensis (strain ATCC 20868 / MF5171)</name>
    <dbReference type="NCBI Taxonomy" id="1116229"/>
    <lineage>
        <taxon>Eukaryota</taxon>
        <taxon>Fungi</taxon>
        <taxon>Dikarya</taxon>
        <taxon>Ascomycota</taxon>
        <taxon>Pezizomycotina</taxon>
        <taxon>Leotiomycetes</taxon>
        <taxon>Helotiales</taxon>
        <taxon>Helotiaceae</taxon>
        <taxon>Glarea</taxon>
    </lineage>
</organism>
<name>S3DTT4_GLAL2</name>
<dbReference type="Proteomes" id="UP000016922">
    <property type="component" value="Unassembled WGS sequence"/>
</dbReference>
<dbReference type="AlphaFoldDB" id="S3DTT4"/>
<feature type="region of interest" description="Disordered" evidence="1">
    <location>
        <begin position="75"/>
        <end position="101"/>
    </location>
</feature>
<gene>
    <name evidence="2" type="ORF">GLAREA_11040</name>
</gene>
<dbReference type="InterPro" id="IPR047142">
    <property type="entry name" value="OryJ/VirC-like"/>
</dbReference>
<sequence>MSALPNGLRDINRFITTHNADGKAIYSSDVPETSKWVENGTNMNFFLGYTTQEFPVSLNPSDFGDEMSTPKDIVSYSKELGNPPGLAKSTGKQLPSSLPHT</sequence>
<dbReference type="PANTHER" id="PTHR36156">
    <property type="entry name" value="SLR2101 PROTEIN"/>
    <property type="match status" value="1"/>
</dbReference>
<accession>S3DTT4</accession>
<evidence type="ECO:0000313" key="3">
    <source>
        <dbReference type="Proteomes" id="UP000016922"/>
    </source>
</evidence>
<proteinExistence type="predicted"/>
<protein>
    <submittedName>
        <fullName evidence="2">Uncharacterized protein</fullName>
    </submittedName>
</protein>
<keyword evidence="3" id="KW-1185">Reference proteome</keyword>
<evidence type="ECO:0000313" key="2">
    <source>
        <dbReference type="EMBL" id="EPE35341.1"/>
    </source>
</evidence>
<dbReference type="HOGENOM" id="CLU_2291968_0_0_1"/>
<dbReference type="RefSeq" id="XP_008077420.1">
    <property type="nucleotide sequence ID" value="XM_008079229.1"/>
</dbReference>
<dbReference type="KEGG" id="glz:GLAREA_11040"/>
<dbReference type="PANTHER" id="PTHR36156:SF3">
    <property type="entry name" value="CUPIN 2 CONSERVED BARREL DOMAIN-CONTAINING PROTEIN"/>
    <property type="match status" value="1"/>
</dbReference>
<reference evidence="2 3" key="1">
    <citation type="journal article" date="2013" name="BMC Genomics">
        <title>Genomics-driven discovery of the pneumocandin biosynthetic gene cluster in the fungus Glarea lozoyensis.</title>
        <authorList>
            <person name="Chen L."/>
            <person name="Yue Q."/>
            <person name="Zhang X."/>
            <person name="Xiang M."/>
            <person name="Wang C."/>
            <person name="Li S."/>
            <person name="Che Y."/>
            <person name="Ortiz-Lopez F.J."/>
            <person name="Bills G.F."/>
            <person name="Liu X."/>
            <person name="An Z."/>
        </authorList>
    </citation>
    <scope>NUCLEOTIDE SEQUENCE [LARGE SCALE GENOMIC DNA]</scope>
    <source>
        <strain evidence="3">ATCC 20868 / MF5171</strain>
    </source>
</reference>
<feature type="compositionally biased region" description="Polar residues" evidence="1">
    <location>
        <begin position="90"/>
        <end position="101"/>
    </location>
</feature>
<evidence type="ECO:0000256" key="1">
    <source>
        <dbReference type="SAM" id="MobiDB-lite"/>
    </source>
</evidence>